<gene>
    <name evidence="1" type="ordered locus">KPK_1642</name>
</gene>
<dbReference type="BioCyc" id="KPNE507522:GI0B-1641-MONOMER"/>
<dbReference type="EMBL" id="CP000964">
    <property type="protein sequence ID" value="ACI08857.1"/>
    <property type="molecule type" value="Genomic_DNA"/>
</dbReference>
<dbReference type="AlphaFoldDB" id="B5XPC3"/>
<organism evidence="1 2">
    <name type="scientific">Klebsiella variicola (strain 342)</name>
    <name type="common">Klebsiella pneumoniae</name>
    <dbReference type="NCBI Taxonomy" id="507522"/>
    <lineage>
        <taxon>Bacteria</taxon>
        <taxon>Pseudomonadati</taxon>
        <taxon>Pseudomonadota</taxon>
        <taxon>Gammaproteobacteria</taxon>
        <taxon>Enterobacterales</taxon>
        <taxon>Enterobacteriaceae</taxon>
        <taxon>Klebsiella/Raoultella group</taxon>
        <taxon>Klebsiella</taxon>
        <taxon>Klebsiella pneumoniae complex</taxon>
    </lineage>
</organism>
<proteinExistence type="predicted"/>
<reference evidence="1 2" key="1">
    <citation type="journal article" date="2008" name="PLoS Genet.">
        <title>Complete genome sequence of the N2-fixing broad host range endophyte Klebsiella pneumoniae 342 and virulence predictions verified in mice.</title>
        <authorList>
            <person name="Fouts D.E."/>
            <person name="Tyler H.L."/>
            <person name="DeBoy R.T."/>
            <person name="Daugherty S."/>
            <person name="Ren Q."/>
            <person name="Badger J.H."/>
            <person name="Durkin A.S."/>
            <person name="Huot H."/>
            <person name="Shrivastava S."/>
            <person name="Kothari S."/>
            <person name="Dodson R.J."/>
            <person name="Mohamoud Y."/>
            <person name="Khouri H."/>
            <person name="Roesch L.F."/>
            <person name="Krogfelt K.A."/>
            <person name="Struve C."/>
            <person name="Triplett E.W."/>
            <person name="Methe B.A."/>
        </authorList>
    </citation>
    <scope>NUCLEOTIDE SEQUENCE [LARGE SCALE GENOMIC DNA]</scope>
    <source>
        <strain evidence="1 2">342</strain>
    </source>
</reference>
<dbReference type="HOGENOM" id="CLU_3200989_0_0_6"/>
<accession>B5XPC3</accession>
<protein>
    <submittedName>
        <fullName evidence="1">Uncharacterized protein</fullName>
    </submittedName>
</protein>
<dbReference type="Proteomes" id="UP000001734">
    <property type="component" value="Chromosome"/>
</dbReference>
<sequence length="45" mass="5412">MLKKNMHSNNINHVCMAIVFTLFVLHGVRIYRERLLRFVICFPVH</sequence>
<evidence type="ECO:0000313" key="1">
    <source>
        <dbReference type="EMBL" id="ACI08857.1"/>
    </source>
</evidence>
<dbReference type="KEGG" id="kpe:KPK_1642"/>
<name>B5XPC3_KLEV3</name>
<evidence type="ECO:0000313" key="2">
    <source>
        <dbReference type="Proteomes" id="UP000001734"/>
    </source>
</evidence>